<keyword evidence="2" id="KW-1185">Reference proteome</keyword>
<reference evidence="1 2" key="1">
    <citation type="journal article" date="2019" name="Int. J. Syst. Evol. Microbiol.">
        <title>The Global Catalogue of Microorganisms (GCM) 10K type strain sequencing project: providing services to taxonomists for standard genome sequencing and annotation.</title>
        <authorList>
            <consortium name="The Broad Institute Genomics Platform"/>
            <consortium name="The Broad Institute Genome Sequencing Center for Infectious Disease"/>
            <person name="Wu L."/>
            <person name="Ma J."/>
        </authorList>
    </citation>
    <scope>NUCLEOTIDE SEQUENCE [LARGE SCALE GENOMIC DNA]</scope>
    <source>
        <strain evidence="1 2">JCM 16117</strain>
    </source>
</reference>
<organism evidence="1 2">
    <name type="scientific">Herbiconiux moechotypicola</name>
    <dbReference type="NCBI Taxonomy" id="637393"/>
    <lineage>
        <taxon>Bacteria</taxon>
        <taxon>Bacillati</taxon>
        <taxon>Actinomycetota</taxon>
        <taxon>Actinomycetes</taxon>
        <taxon>Micrococcales</taxon>
        <taxon>Microbacteriaceae</taxon>
        <taxon>Herbiconiux</taxon>
    </lineage>
</organism>
<evidence type="ECO:0000313" key="1">
    <source>
        <dbReference type="EMBL" id="GAA2223478.1"/>
    </source>
</evidence>
<dbReference type="EMBL" id="BAAAQY010000001">
    <property type="protein sequence ID" value="GAA2223478.1"/>
    <property type="molecule type" value="Genomic_DNA"/>
</dbReference>
<dbReference type="Proteomes" id="UP001500929">
    <property type="component" value="Unassembled WGS sequence"/>
</dbReference>
<proteinExistence type="predicted"/>
<comment type="caution">
    <text evidence="1">The sequence shown here is derived from an EMBL/GenBank/DDBJ whole genome shotgun (WGS) entry which is preliminary data.</text>
</comment>
<protein>
    <submittedName>
        <fullName evidence="1">Uncharacterized protein</fullName>
    </submittedName>
</protein>
<gene>
    <name evidence="1" type="ORF">GCM10009851_03340</name>
</gene>
<evidence type="ECO:0000313" key="2">
    <source>
        <dbReference type="Proteomes" id="UP001500929"/>
    </source>
</evidence>
<name>A0ABN3D7X6_9MICO</name>
<dbReference type="RefSeq" id="WP_259477727.1">
    <property type="nucleotide sequence ID" value="NZ_BAAAQY010000001.1"/>
</dbReference>
<accession>A0ABN3D7X6</accession>
<sequence>MSDYTDPTPDELENSDKLEKKTIGGELRYYVKNIKAHWPVVEDAPDAEGHAAWFTPDGRFHVTHEQLRRDAAIGAIV</sequence>